<evidence type="ECO:0000256" key="5">
    <source>
        <dbReference type="ARBA" id="ARBA00022536"/>
    </source>
</evidence>
<dbReference type="FunFam" id="3.90.190.10:FF:000102">
    <property type="entry name" value="Receptor-type tyrosine-protein phosphatase"/>
    <property type="match status" value="1"/>
</dbReference>
<evidence type="ECO:0000256" key="8">
    <source>
        <dbReference type="ARBA" id="ARBA00022801"/>
    </source>
</evidence>
<name>A0A9D4QK12_DREPO</name>
<dbReference type="InterPro" id="IPR036773">
    <property type="entry name" value="TB_dom_sf"/>
</dbReference>
<evidence type="ECO:0000256" key="2">
    <source>
        <dbReference type="ARBA" id="ARBA00009580"/>
    </source>
</evidence>
<dbReference type="GO" id="GO:0005509">
    <property type="term" value="F:calcium ion binding"/>
    <property type="evidence" value="ECO:0007669"/>
    <property type="project" value="InterPro"/>
</dbReference>
<dbReference type="PANTHER" id="PTHR19134">
    <property type="entry name" value="RECEPTOR-TYPE TYROSINE-PROTEIN PHOSPHATASE"/>
    <property type="match status" value="1"/>
</dbReference>
<evidence type="ECO:0000256" key="1">
    <source>
        <dbReference type="ARBA" id="ARBA00004498"/>
    </source>
</evidence>
<evidence type="ECO:0000256" key="4">
    <source>
        <dbReference type="ARBA" id="ARBA00022530"/>
    </source>
</evidence>
<dbReference type="PROSITE" id="PS50055">
    <property type="entry name" value="TYR_PHOSPHATASE_PTP"/>
    <property type="match status" value="2"/>
</dbReference>
<dbReference type="InterPro" id="IPR017878">
    <property type="entry name" value="TB_dom"/>
</dbReference>
<evidence type="ECO:0000259" key="19">
    <source>
        <dbReference type="PROSITE" id="PS51364"/>
    </source>
</evidence>
<dbReference type="InterPro" id="IPR008979">
    <property type="entry name" value="Galactose-bd-like_sf"/>
</dbReference>
<dbReference type="InterPro" id="IPR000742">
    <property type="entry name" value="EGF"/>
</dbReference>
<comment type="caution">
    <text evidence="13">Lacks conserved residue(s) required for the propagation of feature annotation.</text>
</comment>
<dbReference type="InterPro" id="IPR001881">
    <property type="entry name" value="EGF-like_Ca-bd_dom"/>
</dbReference>
<dbReference type="InterPro" id="IPR049883">
    <property type="entry name" value="NOTCH1_EGF-like"/>
</dbReference>
<keyword evidence="11" id="KW-0325">Glycoprotein</keyword>
<dbReference type="Gene3D" id="2.60.120.260">
    <property type="entry name" value="Galactose-binding domain-like"/>
    <property type="match status" value="2"/>
</dbReference>
<accession>A0A9D4QK12</accession>
<reference evidence="20" key="2">
    <citation type="submission" date="2020-11" db="EMBL/GenBank/DDBJ databases">
        <authorList>
            <person name="McCartney M.A."/>
            <person name="Auch B."/>
            <person name="Kono T."/>
            <person name="Mallez S."/>
            <person name="Becker A."/>
            <person name="Gohl D.M."/>
            <person name="Silverstein K.A.T."/>
            <person name="Koren S."/>
            <person name="Bechman K.B."/>
            <person name="Herman A."/>
            <person name="Abrahante J.E."/>
            <person name="Garbe J."/>
        </authorList>
    </citation>
    <scope>NUCLEOTIDE SEQUENCE</scope>
    <source>
        <strain evidence="20">Duluth1</strain>
        <tissue evidence="20">Whole animal</tissue>
    </source>
</reference>
<evidence type="ECO:0000256" key="6">
    <source>
        <dbReference type="ARBA" id="ARBA00022729"/>
    </source>
</evidence>
<feature type="chain" id="PRO_5039702433" description="protein-tyrosine-phosphatase" evidence="15">
    <location>
        <begin position="21"/>
        <end position="1607"/>
    </location>
</feature>
<keyword evidence="4" id="KW-0964">Secreted</keyword>
<dbReference type="PROSITE" id="PS50026">
    <property type="entry name" value="EGF_3"/>
    <property type="match status" value="2"/>
</dbReference>
<dbReference type="Proteomes" id="UP000828390">
    <property type="component" value="Unassembled WGS sequence"/>
</dbReference>
<dbReference type="CDD" id="cd00047">
    <property type="entry name" value="PTPc"/>
    <property type="match status" value="2"/>
</dbReference>
<keyword evidence="9" id="KW-0904">Protein phosphatase</keyword>
<proteinExistence type="inferred from homology"/>
<dbReference type="PRINTS" id="PR00011">
    <property type="entry name" value="EGFLAMININ"/>
</dbReference>
<dbReference type="Gene3D" id="2.10.25.10">
    <property type="entry name" value="Laminin"/>
    <property type="match status" value="3"/>
</dbReference>
<keyword evidence="21" id="KW-1185">Reference proteome</keyword>
<evidence type="ECO:0000259" key="18">
    <source>
        <dbReference type="PROSITE" id="PS50056"/>
    </source>
</evidence>
<evidence type="ECO:0000256" key="12">
    <source>
        <dbReference type="ARBA" id="ARBA00051722"/>
    </source>
</evidence>
<dbReference type="Gene3D" id="2.170.300.10">
    <property type="entry name" value="Tie2 ligand-binding domain superfamily"/>
    <property type="match status" value="1"/>
</dbReference>
<dbReference type="PANTHER" id="PTHR19134:SF562">
    <property type="entry name" value="PROTEIN-TYROSINE-PHOSPHATASE"/>
    <property type="match status" value="1"/>
</dbReference>
<dbReference type="InterPro" id="IPR018097">
    <property type="entry name" value="EGF_Ca-bd_CS"/>
</dbReference>
<feature type="domain" description="TB" evidence="19">
    <location>
        <begin position="580"/>
        <end position="640"/>
    </location>
</feature>
<dbReference type="InterPro" id="IPR000387">
    <property type="entry name" value="Tyr_Pase_dom"/>
</dbReference>
<feature type="domain" description="EGF-like" evidence="16">
    <location>
        <begin position="494"/>
        <end position="530"/>
    </location>
</feature>
<dbReference type="PRINTS" id="PR00700">
    <property type="entry name" value="PRTYPHPHTASE"/>
</dbReference>
<keyword evidence="14" id="KW-1133">Transmembrane helix</keyword>
<dbReference type="SUPFAM" id="SSF57184">
    <property type="entry name" value="Growth factor receptor domain"/>
    <property type="match status" value="1"/>
</dbReference>
<organism evidence="20 21">
    <name type="scientific">Dreissena polymorpha</name>
    <name type="common">Zebra mussel</name>
    <name type="synonym">Mytilus polymorpha</name>
    <dbReference type="NCBI Taxonomy" id="45954"/>
    <lineage>
        <taxon>Eukaryota</taxon>
        <taxon>Metazoa</taxon>
        <taxon>Spiralia</taxon>
        <taxon>Lophotrochozoa</taxon>
        <taxon>Mollusca</taxon>
        <taxon>Bivalvia</taxon>
        <taxon>Autobranchia</taxon>
        <taxon>Heteroconchia</taxon>
        <taxon>Euheterodonta</taxon>
        <taxon>Imparidentia</taxon>
        <taxon>Neoheterodontei</taxon>
        <taxon>Myida</taxon>
        <taxon>Dreissenoidea</taxon>
        <taxon>Dreissenidae</taxon>
        <taxon>Dreissena</taxon>
    </lineage>
</organism>
<evidence type="ECO:0000256" key="11">
    <source>
        <dbReference type="ARBA" id="ARBA00023180"/>
    </source>
</evidence>
<reference evidence="20" key="1">
    <citation type="journal article" date="2019" name="bioRxiv">
        <title>The Genome of the Zebra Mussel, Dreissena polymorpha: A Resource for Invasive Species Research.</title>
        <authorList>
            <person name="McCartney M.A."/>
            <person name="Auch B."/>
            <person name="Kono T."/>
            <person name="Mallez S."/>
            <person name="Zhang Y."/>
            <person name="Obille A."/>
            <person name="Becker A."/>
            <person name="Abrahante J.E."/>
            <person name="Garbe J."/>
            <person name="Badalamenti J.P."/>
            <person name="Herman A."/>
            <person name="Mangelson H."/>
            <person name="Liachko I."/>
            <person name="Sullivan S."/>
            <person name="Sone E.D."/>
            <person name="Koren S."/>
            <person name="Silverstein K.A.T."/>
            <person name="Beckman K.B."/>
            <person name="Gohl D.M."/>
        </authorList>
    </citation>
    <scope>NUCLEOTIDE SEQUENCE</scope>
    <source>
        <strain evidence="20">Duluth1</strain>
        <tissue evidence="20">Whole animal</tissue>
    </source>
</reference>
<dbReference type="Pfam" id="PF00102">
    <property type="entry name" value="Y_phosphatase"/>
    <property type="match status" value="2"/>
</dbReference>
<dbReference type="InterPro" id="IPR000242">
    <property type="entry name" value="PTP_cat"/>
</dbReference>
<keyword evidence="6 15" id="KW-0732">Signal</keyword>
<keyword evidence="8" id="KW-0378">Hydrolase</keyword>
<dbReference type="InterPro" id="IPR003595">
    <property type="entry name" value="Tyr_Pase_cat"/>
</dbReference>
<keyword evidence="4" id="KW-0272">Extracellular matrix</keyword>
<gene>
    <name evidence="20" type="ORF">DPMN_107302</name>
</gene>
<dbReference type="InterPro" id="IPR029021">
    <property type="entry name" value="Prot-tyrosine_phosphatase-like"/>
</dbReference>
<feature type="domain" description="EGF-like" evidence="16">
    <location>
        <begin position="452"/>
        <end position="489"/>
    </location>
</feature>
<dbReference type="InterPro" id="IPR016130">
    <property type="entry name" value="Tyr_Pase_AS"/>
</dbReference>
<dbReference type="Pfam" id="PF07645">
    <property type="entry name" value="EGF_CA"/>
    <property type="match status" value="3"/>
</dbReference>
<evidence type="ECO:0000313" key="21">
    <source>
        <dbReference type="Proteomes" id="UP000828390"/>
    </source>
</evidence>
<dbReference type="PROSITE" id="PS01187">
    <property type="entry name" value="EGF_CA"/>
    <property type="match status" value="2"/>
</dbReference>
<dbReference type="PROSITE" id="PS51364">
    <property type="entry name" value="TB"/>
    <property type="match status" value="1"/>
</dbReference>
<evidence type="ECO:0000256" key="7">
    <source>
        <dbReference type="ARBA" id="ARBA00022737"/>
    </source>
</evidence>
<dbReference type="PROSITE" id="PS00010">
    <property type="entry name" value="ASX_HYDROXYL"/>
    <property type="match status" value="3"/>
</dbReference>
<dbReference type="SUPFAM" id="SSF52799">
    <property type="entry name" value="(Phosphotyrosine protein) phosphatases II"/>
    <property type="match status" value="2"/>
</dbReference>
<dbReference type="InterPro" id="IPR050348">
    <property type="entry name" value="Protein-Tyr_Phosphatase"/>
</dbReference>
<dbReference type="CDD" id="cd00054">
    <property type="entry name" value="EGF_CA"/>
    <property type="match status" value="3"/>
</dbReference>
<evidence type="ECO:0000313" key="20">
    <source>
        <dbReference type="EMBL" id="KAH3833984.1"/>
    </source>
</evidence>
<keyword evidence="5 13" id="KW-0245">EGF-like domain</keyword>
<feature type="domain" description="Tyrosine specific protein phosphatases" evidence="18">
    <location>
        <begin position="1516"/>
        <end position="1588"/>
    </location>
</feature>
<evidence type="ECO:0000256" key="10">
    <source>
        <dbReference type="ARBA" id="ARBA00023157"/>
    </source>
</evidence>
<dbReference type="FunFam" id="2.10.25.10:FF:000005">
    <property type="entry name" value="Fibrillin 2"/>
    <property type="match status" value="1"/>
</dbReference>
<feature type="signal peptide" evidence="15">
    <location>
        <begin position="1"/>
        <end position="20"/>
    </location>
</feature>
<comment type="similarity">
    <text evidence="2">Belongs to the protein-tyrosine phosphatase family.</text>
</comment>
<comment type="caution">
    <text evidence="20">The sequence shown here is derived from an EMBL/GenBank/DDBJ whole genome shotgun (WGS) entry which is preliminary data.</text>
</comment>
<evidence type="ECO:0000256" key="14">
    <source>
        <dbReference type="SAM" id="Phobius"/>
    </source>
</evidence>
<feature type="domain" description="Tyrosine-protein phosphatase" evidence="17">
    <location>
        <begin position="1045"/>
        <end position="1303"/>
    </location>
</feature>
<dbReference type="SMART" id="SM00179">
    <property type="entry name" value="EGF_CA"/>
    <property type="match status" value="4"/>
</dbReference>
<evidence type="ECO:0000256" key="13">
    <source>
        <dbReference type="PROSITE-ProRule" id="PRU00076"/>
    </source>
</evidence>
<evidence type="ECO:0000256" key="3">
    <source>
        <dbReference type="ARBA" id="ARBA00013064"/>
    </source>
</evidence>
<feature type="domain" description="Tyrosine-protein phosphatase" evidence="17">
    <location>
        <begin position="1341"/>
        <end position="1597"/>
    </location>
</feature>
<sequence>MEYQGILISLCVVSILHVSGWPCHVDRVGIHRFGDNCSLMCHCWNNEECGQNGTCTNGCAQGMFGPGCQYVDIAHENQSTARHLDNLEGSESEFKYANLAVDSYPNTCSYTKQAVFQYGHPWWRQWFPYNVTFTYIEFHVHADYAANMSLFRVSVANVSDYNNKDEWPRNTLCYETQSADPPIASTSANRSVLGVFCKQPVVGNTIRIELQRKHTQLVLCDVYISQGRNLAYNKIVNSSTANKGAAANVNDGEETHINQSYCFASNVRNGSWLSIDFKTKVQIYQIQIQPFKANKAENLQGYCITVNDDDNTWRTIYTDTSTGGESTKEVLNMTFVTTSLKISKPFKIVLCEVKVFGDCPENRCGYDCSKECYCRPPYTLEDKIAANCPHGCLNNSRWAKGCDKVCNDTHWGEGCSEKCGHCAEGEHCNSSTGHCPGVCEPGYTNSPLCDTHIDECLLRKDVCVNGHCNNFPGGYRCTCNTGFARSTDEKSCIDINECADVGNCLYGTCINEVGGYRCQCPPNYQLNAAGTGCVDIDECVEYPGHCGLGTCVNMPGNFSCLCPDSYMPIAGEGCIDMREDACYAVFTNASSLRRLPRCDHKLSSQVTKRQCCCVGMLGQGWGNQCEPCPVKNSRAYLDLCKPLPIKEVKHKCSIYQFLCENGRCIDTNTEEGFLCECGVGYAYNAISKRCNECRSSNFGLNCSQICSQNCRNTCHHVTGHCSCQPGYNPPNCTEECRSPNFGLNCSQTCSKNCASACHHVTGHCSCQPGYKHPNCTEECHPSQFGHNCSQTCSRNCNSTCHHGTGHCSCQPGYRPPDCSEVCQAPHFGLNCSQTCSRNCNSTCHHVTGHCSCQPGYQLPDCNEACSKGSWGEGCNHQCGRCQESQQCDTRTGECPGACEPGYHERLCDKLTESSQFPVELVSGVSTGMLILLVALIVIVVLLMRIRKGKRTQKQNEASNVLSTVREPMSSVHDEPQQLAAAKPNTVSAQKCSPPTSAESVTTMFIQEPVYSNMQNLPPVESSGTIIALSQLQGYVMSKSVDEPLFDLEFKKIPYGLQHPATAATAPVNAGKNRYKDMLAYDHSRVVLNIVDGKEGSDYINACFIEGFFKKRAYIASQGPTEAMMDDFWRMIWQYDVSTVVMVTNLVEMGKMKCLRYWPLEVGSLEDFQALTTTLIFMEEFTDYTVRKIKLSHKDKPSVSRVVTHFHYTAWPDKDVPASTSSLLHFWRRIRAHDTDKKQPRVVHCSAGVGRTGTFIAMDILIDEGQARQTVDIYACVTKLRQQRVNMVQTASQYKYLHRLMVEYLSLRSHFVSNNELANYQNTLLQVDQKLNKTGLFLQYETEASYHTLELAEANLKGDEEDPYSVATMPENAKKNRFDAILPNNRYRAMLTVPVDRRNDYINAVYMPSYKVDNKYILTQKPLSDTVVDCWRLIESRDISLVVTFPDEGNEQDGRMFPTTGSLTVGPFNIMFITEHHEEDYFVSRVFKVQYMKKERTVTQLLYQKWPRRQMAPPNVGEFLILMDAVEKRTKSSTALIQCFDGATRSGLLLVLLYATECMSKDGEVSLPMVIRHLRTRRPQLIPNFEQYRFSYSLLTQYVESNVTYANT</sequence>
<dbReference type="InterPro" id="IPR000421">
    <property type="entry name" value="FA58C"/>
</dbReference>
<dbReference type="EMBL" id="JAIWYP010000004">
    <property type="protein sequence ID" value="KAH3833984.1"/>
    <property type="molecule type" value="Genomic_DNA"/>
</dbReference>
<feature type="domain" description="Tyrosine specific protein phosphatases" evidence="18">
    <location>
        <begin position="1223"/>
        <end position="1294"/>
    </location>
</feature>
<dbReference type="SMART" id="SM00194">
    <property type="entry name" value="PTPc"/>
    <property type="match status" value="2"/>
</dbReference>
<protein>
    <recommendedName>
        <fullName evidence="3">protein-tyrosine-phosphatase</fullName>
        <ecNumber evidence="3">3.1.3.48</ecNumber>
    </recommendedName>
</protein>
<dbReference type="PROSITE" id="PS00383">
    <property type="entry name" value="TYR_PHOSPHATASE_1"/>
    <property type="match status" value="1"/>
</dbReference>
<keyword evidence="7" id="KW-0677">Repeat</keyword>
<evidence type="ECO:0000259" key="17">
    <source>
        <dbReference type="PROSITE" id="PS50055"/>
    </source>
</evidence>
<dbReference type="EC" id="3.1.3.48" evidence="3"/>
<dbReference type="Gene3D" id="3.90.190.10">
    <property type="entry name" value="Protein tyrosine phosphatase superfamily"/>
    <property type="match status" value="2"/>
</dbReference>
<dbReference type="InterPro" id="IPR009030">
    <property type="entry name" value="Growth_fac_rcpt_cys_sf"/>
</dbReference>
<dbReference type="SUPFAM" id="SSF49785">
    <property type="entry name" value="Galactose-binding domain-like"/>
    <property type="match status" value="1"/>
</dbReference>
<dbReference type="SUPFAM" id="SSF57581">
    <property type="entry name" value="TB module/8-cys domain"/>
    <property type="match status" value="1"/>
</dbReference>
<keyword evidence="14" id="KW-0472">Membrane</keyword>
<evidence type="ECO:0000256" key="15">
    <source>
        <dbReference type="SAM" id="SignalP"/>
    </source>
</evidence>
<dbReference type="Pfam" id="PF00754">
    <property type="entry name" value="F5_F8_type_C"/>
    <property type="match status" value="1"/>
</dbReference>
<comment type="subcellular location">
    <subcellularLocation>
        <location evidence="1">Secreted</location>
        <location evidence="1">Extracellular space</location>
        <location evidence="1">Extracellular matrix</location>
    </subcellularLocation>
</comment>
<keyword evidence="10" id="KW-1015">Disulfide bond</keyword>
<keyword evidence="14" id="KW-0812">Transmembrane</keyword>
<comment type="catalytic activity">
    <reaction evidence="12">
        <text>O-phospho-L-tyrosyl-[protein] + H2O = L-tyrosyl-[protein] + phosphate</text>
        <dbReference type="Rhea" id="RHEA:10684"/>
        <dbReference type="Rhea" id="RHEA-COMP:10136"/>
        <dbReference type="Rhea" id="RHEA-COMP:20101"/>
        <dbReference type="ChEBI" id="CHEBI:15377"/>
        <dbReference type="ChEBI" id="CHEBI:43474"/>
        <dbReference type="ChEBI" id="CHEBI:46858"/>
        <dbReference type="ChEBI" id="CHEBI:61978"/>
        <dbReference type="EC" id="3.1.3.48"/>
    </reaction>
</comment>
<evidence type="ECO:0000259" key="16">
    <source>
        <dbReference type="PROSITE" id="PS50026"/>
    </source>
</evidence>
<dbReference type="SMART" id="SM00404">
    <property type="entry name" value="PTPc_motif"/>
    <property type="match status" value="2"/>
</dbReference>
<evidence type="ECO:0000256" key="9">
    <source>
        <dbReference type="ARBA" id="ARBA00022912"/>
    </source>
</evidence>
<dbReference type="PROSITE" id="PS50056">
    <property type="entry name" value="TYR_PHOSPHATASE_2"/>
    <property type="match status" value="2"/>
</dbReference>
<dbReference type="SMART" id="SM00181">
    <property type="entry name" value="EGF"/>
    <property type="match status" value="10"/>
</dbReference>
<dbReference type="PROSITE" id="PS01186">
    <property type="entry name" value="EGF_2"/>
    <property type="match status" value="1"/>
</dbReference>
<feature type="transmembrane region" description="Helical" evidence="14">
    <location>
        <begin position="920"/>
        <end position="943"/>
    </location>
</feature>
<dbReference type="InterPro" id="IPR000152">
    <property type="entry name" value="EGF-type_Asp/Asn_hydroxyl_site"/>
</dbReference>
<dbReference type="GO" id="GO:0004725">
    <property type="term" value="F:protein tyrosine phosphatase activity"/>
    <property type="evidence" value="ECO:0007669"/>
    <property type="project" value="UniProtKB-EC"/>
</dbReference>